<evidence type="ECO:0000256" key="2">
    <source>
        <dbReference type="RuleBase" id="RU003749"/>
    </source>
</evidence>
<evidence type="ECO:0000256" key="1">
    <source>
        <dbReference type="ARBA" id="ARBA00009013"/>
    </source>
</evidence>
<dbReference type="Gene3D" id="3.30.750.24">
    <property type="entry name" value="STAS domain"/>
    <property type="match status" value="1"/>
</dbReference>
<dbReference type="PANTHER" id="PTHR33495:SF2">
    <property type="entry name" value="ANTI-SIGMA FACTOR ANTAGONIST TM_1081-RELATED"/>
    <property type="match status" value="1"/>
</dbReference>
<evidence type="ECO:0000256" key="3">
    <source>
        <dbReference type="SAM" id="MobiDB-lite"/>
    </source>
</evidence>
<dbReference type="RefSeq" id="WP_054291719.1">
    <property type="nucleotide sequence ID" value="NZ_CP012752.1"/>
</dbReference>
<name>A0A0N7F3X1_9PSEU</name>
<dbReference type="STRING" id="860235.AOZ06_25565"/>
<evidence type="ECO:0000313" key="6">
    <source>
        <dbReference type="Proteomes" id="UP000063699"/>
    </source>
</evidence>
<keyword evidence="6" id="KW-1185">Reference proteome</keyword>
<dbReference type="GO" id="GO:0043856">
    <property type="term" value="F:anti-sigma factor antagonist activity"/>
    <property type="evidence" value="ECO:0007669"/>
    <property type="project" value="InterPro"/>
</dbReference>
<dbReference type="Pfam" id="PF01740">
    <property type="entry name" value="STAS"/>
    <property type="match status" value="1"/>
</dbReference>
<dbReference type="EMBL" id="CP012752">
    <property type="protein sequence ID" value="ALG09815.1"/>
    <property type="molecule type" value="Genomic_DNA"/>
</dbReference>
<dbReference type="KEGG" id="kphy:AOZ06_25565"/>
<dbReference type="InterPro" id="IPR002645">
    <property type="entry name" value="STAS_dom"/>
</dbReference>
<gene>
    <name evidence="5" type="ORF">AOZ06_25565</name>
</gene>
<dbReference type="OrthoDB" id="3576811at2"/>
<dbReference type="Proteomes" id="UP000063699">
    <property type="component" value="Chromosome"/>
</dbReference>
<dbReference type="PANTHER" id="PTHR33495">
    <property type="entry name" value="ANTI-SIGMA FACTOR ANTAGONIST TM_1081-RELATED-RELATED"/>
    <property type="match status" value="1"/>
</dbReference>
<feature type="compositionally biased region" description="Polar residues" evidence="3">
    <location>
        <begin position="8"/>
        <end position="20"/>
    </location>
</feature>
<sequence length="131" mass="13671">MSIVSEGDGTSASKAATGTERSTSVLSFQGEVDMVSGEHFATHLHAALTTGVELLVIDMLRVDFLGSAGLAALVRFHTEAARRGIDVRLVCGRAARRTIELTGLADRFTPADTLSAALGPGRAQDPPHSAQ</sequence>
<evidence type="ECO:0000313" key="5">
    <source>
        <dbReference type="EMBL" id="ALG09815.1"/>
    </source>
</evidence>
<dbReference type="SUPFAM" id="SSF52091">
    <property type="entry name" value="SpoIIaa-like"/>
    <property type="match status" value="1"/>
</dbReference>
<dbReference type="CDD" id="cd07043">
    <property type="entry name" value="STAS_anti-anti-sigma_factors"/>
    <property type="match status" value="1"/>
</dbReference>
<dbReference type="NCBIfam" id="TIGR00377">
    <property type="entry name" value="ant_ant_sig"/>
    <property type="match status" value="1"/>
</dbReference>
<feature type="domain" description="STAS" evidence="4">
    <location>
        <begin position="13"/>
        <end position="90"/>
    </location>
</feature>
<proteinExistence type="inferred from homology"/>
<dbReference type="AlphaFoldDB" id="A0A0N7F3X1"/>
<dbReference type="InterPro" id="IPR003658">
    <property type="entry name" value="Anti-sigma_ant"/>
</dbReference>
<dbReference type="PROSITE" id="PS50801">
    <property type="entry name" value="STAS"/>
    <property type="match status" value="1"/>
</dbReference>
<dbReference type="InterPro" id="IPR036513">
    <property type="entry name" value="STAS_dom_sf"/>
</dbReference>
<protein>
    <recommendedName>
        <fullName evidence="2">Anti-sigma factor antagonist</fullName>
    </recommendedName>
</protein>
<evidence type="ECO:0000259" key="4">
    <source>
        <dbReference type="PROSITE" id="PS50801"/>
    </source>
</evidence>
<organism evidence="5 6">
    <name type="scientific">Kibdelosporangium phytohabitans</name>
    <dbReference type="NCBI Taxonomy" id="860235"/>
    <lineage>
        <taxon>Bacteria</taxon>
        <taxon>Bacillati</taxon>
        <taxon>Actinomycetota</taxon>
        <taxon>Actinomycetes</taxon>
        <taxon>Pseudonocardiales</taxon>
        <taxon>Pseudonocardiaceae</taxon>
        <taxon>Kibdelosporangium</taxon>
    </lineage>
</organism>
<accession>A0A0N7F3X1</accession>
<comment type="similarity">
    <text evidence="1 2">Belongs to the anti-sigma-factor antagonist family.</text>
</comment>
<reference evidence="5 6" key="1">
    <citation type="submission" date="2015-07" db="EMBL/GenBank/DDBJ databases">
        <title>Genome sequencing of Kibdelosporangium phytohabitans.</title>
        <authorList>
            <person name="Qin S."/>
            <person name="Xing K."/>
        </authorList>
    </citation>
    <scope>NUCLEOTIDE SEQUENCE [LARGE SCALE GENOMIC DNA]</scope>
    <source>
        <strain evidence="5 6">KLBMP1111</strain>
    </source>
</reference>
<feature type="region of interest" description="Disordered" evidence="3">
    <location>
        <begin position="1"/>
        <end position="20"/>
    </location>
</feature>